<dbReference type="NCBIfam" id="NF041646">
    <property type="entry name" value="VC0807_fam"/>
    <property type="match status" value="1"/>
</dbReference>
<organism evidence="2 3">
    <name type="scientific">Saprolegnia diclina (strain VS20)</name>
    <dbReference type="NCBI Taxonomy" id="1156394"/>
    <lineage>
        <taxon>Eukaryota</taxon>
        <taxon>Sar</taxon>
        <taxon>Stramenopiles</taxon>
        <taxon>Oomycota</taxon>
        <taxon>Saprolegniomycetes</taxon>
        <taxon>Saprolegniales</taxon>
        <taxon>Saprolegniaceae</taxon>
        <taxon>Saprolegnia</taxon>
    </lineage>
</organism>
<protein>
    <submittedName>
        <fullName evidence="2">Uncharacterized protein</fullName>
    </submittedName>
</protein>
<feature type="transmembrane region" description="Helical" evidence="1">
    <location>
        <begin position="15"/>
        <end position="34"/>
    </location>
</feature>
<proteinExistence type="predicted"/>
<dbReference type="Proteomes" id="UP000030762">
    <property type="component" value="Unassembled WGS sequence"/>
</dbReference>
<dbReference type="RefSeq" id="XP_008605265.1">
    <property type="nucleotide sequence ID" value="XM_008607043.1"/>
</dbReference>
<evidence type="ECO:0000313" key="2">
    <source>
        <dbReference type="EMBL" id="EQC41551.1"/>
    </source>
</evidence>
<dbReference type="eggNOG" id="ENOG502S613">
    <property type="taxonomic scope" value="Eukaryota"/>
</dbReference>
<keyword evidence="1" id="KW-0812">Transmembrane</keyword>
<reference evidence="2 3" key="1">
    <citation type="submission" date="2012-04" db="EMBL/GenBank/DDBJ databases">
        <title>The Genome Sequence of Saprolegnia declina VS20.</title>
        <authorList>
            <consortium name="The Broad Institute Genome Sequencing Platform"/>
            <person name="Russ C."/>
            <person name="Nusbaum C."/>
            <person name="Tyler B."/>
            <person name="van West P."/>
            <person name="Dieguez-Uribeondo J."/>
            <person name="de Bruijn I."/>
            <person name="Tripathy S."/>
            <person name="Jiang R."/>
            <person name="Young S.K."/>
            <person name="Zeng Q."/>
            <person name="Gargeya S."/>
            <person name="Fitzgerald M."/>
            <person name="Haas B."/>
            <person name="Abouelleil A."/>
            <person name="Alvarado L."/>
            <person name="Arachchi H.M."/>
            <person name="Berlin A."/>
            <person name="Chapman S.B."/>
            <person name="Goldberg J."/>
            <person name="Griggs A."/>
            <person name="Gujja S."/>
            <person name="Hansen M."/>
            <person name="Howarth C."/>
            <person name="Imamovic A."/>
            <person name="Larimer J."/>
            <person name="McCowen C."/>
            <person name="Montmayeur A."/>
            <person name="Murphy C."/>
            <person name="Neiman D."/>
            <person name="Pearson M."/>
            <person name="Priest M."/>
            <person name="Roberts A."/>
            <person name="Saif S."/>
            <person name="Shea T."/>
            <person name="Sisk P."/>
            <person name="Sykes S."/>
            <person name="Wortman J."/>
            <person name="Nusbaum C."/>
            <person name="Birren B."/>
        </authorList>
    </citation>
    <scope>NUCLEOTIDE SEQUENCE [LARGE SCALE GENOMIC DNA]</scope>
    <source>
        <strain evidence="2 3">VS20</strain>
    </source>
</reference>
<dbReference type="GeneID" id="19942240"/>
<feature type="transmembrane region" description="Helical" evidence="1">
    <location>
        <begin position="40"/>
        <end position="59"/>
    </location>
</feature>
<name>T0R3M0_SAPDV</name>
<keyword evidence="1" id="KW-1133">Transmembrane helix</keyword>
<gene>
    <name evidence="2" type="ORF">SDRG_01513</name>
</gene>
<dbReference type="OrthoDB" id="10043543at2759"/>
<dbReference type="InParanoid" id="T0R3M0"/>
<sequence>MADAAVNRSHVRWHILRMVLVDFAAPVVIYSIASSYTSDVLALLLSAIPPAVNSVVVMVQQRSLDPISCLVVVSIALSAALAAITSNAKLLLVKDSFLTFVFGVAFLISVVCGKENLIWRYYRQMAGPDATSHLDAMYANATVRTRLCASCSSTSSRSTRWPTYRRR</sequence>
<keyword evidence="1" id="KW-0472">Membrane</keyword>
<feature type="transmembrane region" description="Helical" evidence="1">
    <location>
        <begin position="96"/>
        <end position="113"/>
    </location>
</feature>
<keyword evidence="3" id="KW-1185">Reference proteome</keyword>
<dbReference type="EMBL" id="JH767134">
    <property type="protein sequence ID" value="EQC41551.1"/>
    <property type="molecule type" value="Genomic_DNA"/>
</dbReference>
<accession>T0R3M0</accession>
<evidence type="ECO:0000256" key="1">
    <source>
        <dbReference type="SAM" id="Phobius"/>
    </source>
</evidence>
<evidence type="ECO:0000313" key="3">
    <source>
        <dbReference type="Proteomes" id="UP000030762"/>
    </source>
</evidence>
<dbReference type="AlphaFoldDB" id="T0R3M0"/>
<feature type="transmembrane region" description="Helical" evidence="1">
    <location>
        <begin position="66"/>
        <end position="84"/>
    </location>
</feature>
<dbReference type="VEuPathDB" id="FungiDB:SDRG_01513"/>